<reference evidence="1 2" key="1">
    <citation type="submission" date="2020-04" db="EMBL/GenBank/DDBJ databases">
        <authorList>
            <person name="De Canck E."/>
        </authorList>
    </citation>
    <scope>NUCLEOTIDE SEQUENCE [LARGE SCALE GENOMIC DNA]</scope>
    <source>
        <strain evidence="1 2">LMG 26845</strain>
    </source>
</reference>
<dbReference type="GeneID" id="92896261"/>
<dbReference type="EMBL" id="CADIJR010000002">
    <property type="protein sequence ID" value="CAB3627431.1"/>
    <property type="molecule type" value="Genomic_DNA"/>
</dbReference>
<keyword evidence="2" id="KW-1185">Reference proteome</keyword>
<evidence type="ECO:0000313" key="1">
    <source>
        <dbReference type="EMBL" id="CAB3627431.1"/>
    </source>
</evidence>
<gene>
    <name evidence="1" type="ORF">LMG26845_00425</name>
</gene>
<organism evidence="1 2">
    <name type="scientific">Achromobacter insuavis</name>
    <dbReference type="NCBI Taxonomy" id="1287735"/>
    <lineage>
        <taxon>Bacteria</taxon>
        <taxon>Pseudomonadati</taxon>
        <taxon>Pseudomonadota</taxon>
        <taxon>Betaproteobacteria</taxon>
        <taxon>Burkholderiales</taxon>
        <taxon>Alcaligenaceae</taxon>
        <taxon>Achromobacter</taxon>
    </lineage>
</organism>
<proteinExistence type="predicted"/>
<protein>
    <submittedName>
        <fullName evidence="1">Uncharacterized protein</fullName>
    </submittedName>
</protein>
<sequence length="94" mass="10579">MGEYEIAHINQQGQDMIIVPLDPAFGTKPPSIQQDIIEQLQLCAQSAGLAGTVVPVWRYGNGFKFIAPTPWKAFFQSLHWNDIIRNLNKTLTCH</sequence>
<name>A0A6J5A1C9_9BURK</name>
<evidence type="ECO:0000313" key="2">
    <source>
        <dbReference type="Proteomes" id="UP000507979"/>
    </source>
</evidence>
<dbReference type="Proteomes" id="UP000507979">
    <property type="component" value="Unassembled WGS sequence"/>
</dbReference>
<accession>A0A6J5A1C9</accession>
<dbReference type="RefSeq" id="WP_054435135.1">
    <property type="nucleotide sequence ID" value="NZ_CADIJR010000002.1"/>
</dbReference>
<dbReference type="AlphaFoldDB" id="A0A6J5A1C9"/>